<comment type="caution">
    <text evidence="3">The sequence shown here is derived from an EMBL/GenBank/DDBJ whole genome shotgun (WGS) entry which is preliminary data.</text>
</comment>
<dbReference type="EMBL" id="RRYP01001319">
    <property type="protein sequence ID" value="TNV86089.1"/>
    <property type="molecule type" value="Genomic_DNA"/>
</dbReference>
<gene>
    <name evidence="3" type="ORF">FGO68_gene2364</name>
</gene>
<evidence type="ECO:0000313" key="4">
    <source>
        <dbReference type="Proteomes" id="UP000785679"/>
    </source>
</evidence>
<organism evidence="3 4">
    <name type="scientific">Halteria grandinella</name>
    <dbReference type="NCBI Taxonomy" id="5974"/>
    <lineage>
        <taxon>Eukaryota</taxon>
        <taxon>Sar</taxon>
        <taxon>Alveolata</taxon>
        <taxon>Ciliophora</taxon>
        <taxon>Intramacronucleata</taxon>
        <taxon>Spirotrichea</taxon>
        <taxon>Stichotrichia</taxon>
        <taxon>Sporadotrichida</taxon>
        <taxon>Halteriidae</taxon>
        <taxon>Halteria</taxon>
    </lineage>
</organism>
<protein>
    <submittedName>
        <fullName evidence="3">Uncharacterized protein</fullName>
    </submittedName>
</protein>
<keyword evidence="2" id="KW-1133">Transmembrane helix</keyword>
<dbReference type="AlphaFoldDB" id="A0A8J8T8C8"/>
<feature type="region of interest" description="Disordered" evidence="1">
    <location>
        <begin position="1"/>
        <end position="76"/>
    </location>
</feature>
<keyword evidence="2" id="KW-0812">Transmembrane</keyword>
<name>A0A8J8T8C8_HALGN</name>
<evidence type="ECO:0000313" key="3">
    <source>
        <dbReference type="EMBL" id="TNV86089.1"/>
    </source>
</evidence>
<keyword evidence="4" id="KW-1185">Reference proteome</keyword>
<proteinExistence type="predicted"/>
<feature type="compositionally biased region" description="Basic and acidic residues" evidence="1">
    <location>
        <begin position="26"/>
        <end position="35"/>
    </location>
</feature>
<reference evidence="3" key="1">
    <citation type="submission" date="2019-06" db="EMBL/GenBank/DDBJ databases">
        <authorList>
            <person name="Zheng W."/>
        </authorList>
    </citation>
    <scope>NUCLEOTIDE SEQUENCE</scope>
    <source>
        <strain evidence="3">QDHG01</strain>
    </source>
</reference>
<feature type="transmembrane region" description="Helical" evidence="2">
    <location>
        <begin position="283"/>
        <end position="305"/>
    </location>
</feature>
<evidence type="ECO:0000256" key="1">
    <source>
        <dbReference type="SAM" id="MobiDB-lite"/>
    </source>
</evidence>
<accession>A0A8J8T8C8</accession>
<evidence type="ECO:0000256" key="2">
    <source>
        <dbReference type="SAM" id="Phobius"/>
    </source>
</evidence>
<dbReference type="Proteomes" id="UP000785679">
    <property type="component" value="Unassembled WGS sequence"/>
</dbReference>
<feature type="compositionally biased region" description="Polar residues" evidence="1">
    <location>
        <begin position="1"/>
        <end position="10"/>
    </location>
</feature>
<sequence length="339" mass="38075">MFQSGVQRQITVRGFQNDESLSDIFENDKQSEHRSKSSKYNFGAAAARAAKNHSSFKDSQKSKKKGTPGMKNLGVGKGSEINIARTLTRRSNFDALRRGSGQPQRLMQRLDAGHVTAQRSEAILNDVKIEDVDKTYAGGDPTPKDNASKDSHDFEVSNVPMVVHETIPIGGMENLRPITRSDTLQEPKSPARKQKVLDNLRKDRAMMKNIHGIQLLSQQKEMPSTINSTRKFVLIFICFNVRSKKVICLYIVMKLQKSSSLTSTKLQHHSNKSLKTQEKLYNIWRGLDLVSSTLAAIGLGIAIYSDLTTIICNFKKMLPISWIPMSGLKIIIITLQFRR</sequence>
<feature type="transmembrane region" description="Helical" evidence="2">
    <location>
        <begin position="317"/>
        <end position="337"/>
    </location>
</feature>
<keyword evidence="2" id="KW-0472">Membrane</keyword>